<evidence type="ECO:0000259" key="2">
    <source>
        <dbReference type="Pfam" id="PF18566"/>
    </source>
</evidence>
<dbReference type="Pfam" id="PF18566">
    <property type="entry name" value="Ldi"/>
    <property type="match status" value="1"/>
</dbReference>
<keyword evidence="1" id="KW-0472">Membrane</keyword>
<evidence type="ECO:0000313" key="4">
    <source>
        <dbReference type="Proteomes" id="UP000778523"/>
    </source>
</evidence>
<gene>
    <name evidence="3" type="ORF">HJ583_012695</name>
</gene>
<dbReference type="Proteomes" id="UP000778523">
    <property type="component" value="Unassembled WGS sequence"/>
</dbReference>
<accession>A0ABX2IP56</accession>
<evidence type="ECO:0000256" key="1">
    <source>
        <dbReference type="SAM" id="Phobius"/>
    </source>
</evidence>
<dbReference type="InterPro" id="IPR041411">
    <property type="entry name" value="Ldi"/>
</dbReference>
<feature type="domain" description="Linalool dehydratase/isomerase" evidence="2">
    <location>
        <begin position="221"/>
        <end position="509"/>
    </location>
</feature>
<keyword evidence="1" id="KW-1133">Transmembrane helix</keyword>
<feature type="transmembrane region" description="Helical" evidence="1">
    <location>
        <begin position="21"/>
        <end position="40"/>
    </location>
</feature>
<keyword evidence="1" id="KW-0812">Transmembrane</keyword>
<sequence length="637" mass="69264">MSPCLLPDRRLPCGPLSLSRLLRLGAIYGLLCLSGAALAGGAGERFWQVFGLGLILPGGGFFARADCASAVGLLQAGLFVASLLIFAAACLLWFATGNLLAPPVAWLLAALTAAWMQPGGASADSLRELCLLVLCGLLSALLLSVLHAWRGRRQRVQANHDLVHEAAALACRFERPAEVLPAELSPQELKLMGFVLDRALQPMAEFEGFEWRDQFQTAAVRYQLHFMGYALAMARSTRLPAFSGYLDEAQQNLIHKQADHRVWRYWALENLWGNLRRDPDPIARENIMYTGFLATQMALYQASSGRREFARPGSLPLRHPDSRLYQADLPALTAALQRGFGDSPFTLMACEPNWIYPLCNAIGVAGIRACDAQRGERHWAGLAARFRASLETEFITLGGAFVPCRSSHTGLALPGIGGAMPQALPSFFLNASLPDIALRQWLLLRRSLLDARGALRLTRFWSIDTGNYGHSPAAALAATALAAVEMGDREVAGLCFEALEQTCPARDESAQGGPFWRPRASVWAHAVELMARTGEAGAFRRLVTQPSLPARQPHISRAAYPEVRVARAVQHGGVLMATLYPGLRPGLQTLDLAGLRPGQIHLCSGCVETRVRADAQGAARVTVSLDARREILIQPYT</sequence>
<evidence type="ECO:0000313" key="3">
    <source>
        <dbReference type="EMBL" id="NSL55890.1"/>
    </source>
</evidence>
<feature type="transmembrane region" description="Helical" evidence="1">
    <location>
        <begin position="46"/>
        <end position="63"/>
    </location>
</feature>
<dbReference type="RefSeq" id="WP_170022267.1">
    <property type="nucleotide sequence ID" value="NZ_JABCSC020000003.1"/>
</dbReference>
<dbReference type="EMBL" id="JABCSC020000003">
    <property type="protein sequence ID" value="NSL55890.1"/>
    <property type="molecule type" value="Genomic_DNA"/>
</dbReference>
<protein>
    <recommendedName>
        <fullName evidence="2">Linalool dehydratase/isomerase domain-containing protein</fullName>
    </recommendedName>
</protein>
<proteinExistence type="predicted"/>
<feature type="transmembrane region" description="Helical" evidence="1">
    <location>
        <begin position="129"/>
        <end position="149"/>
    </location>
</feature>
<feature type="transmembrane region" description="Helical" evidence="1">
    <location>
        <begin position="100"/>
        <end position="117"/>
    </location>
</feature>
<feature type="transmembrane region" description="Helical" evidence="1">
    <location>
        <begin position="70"/>
        <end position="94"/>
    </location>
</feature>
<name>A0ABX2IP56_9RHOO</name>
<keyword evidence="4" id="KW-1185">Reference proteome</keyword>
<comment type="caution">
    <text evidence="3">The sequence shown here is derived from an EMBL/GenBank/DDBJ whole genome shotgun (WGS) entry which is preliminary data.</text>
</comment>
<reference evidence="3 4" key="1">
    <citation type="submission" date="2020-06" db="EMBL/GenBank/DDBJ databases">
        <title>Draft genome of Uliginosibacterium sp. IMCC34675.</title>
        <authorList>
            <person name="Song J."/>
        </authorList>
    </citation>
    <scope>NUCLEOTIDE SEQUENCE [LARGE SCALE GENOMIC DNA]</scope>
    <source>
        <strain evidence="3 4">IMCC34675</strain>
    </source>
</reference>
<organism evidence="3 4">
    <name type="scientific">Uliginosibacterium aquaticum</name>
    <dbReference type="NCBI Taxonomy" id="2731212"/>
    <lineage>
        <taxon>Bacteria</taxon>
        <taxon>Pseudomonadati</taxon>
        <taxon>Pseudomonadota</taxon>
        <taxon>Betaproteobacteria</taxon>
        <taxon>Rhodocyclales</taxon>
        <taxon>Zoogloeaceae</taxon>
        <taxon>Uliginosibacterium</taxon>
    </lineage>
</organism>